<sequence>MLHIRQPTGNDGMTSLLWPKPVSPVCEVNGKAKFVLVLLVVSGTRAARKRKEAELSLLKRERRAEANIPNCLDALANPGA</sequence>
<name>A0A8H7DZW7_9EURO</name>
<keyword evidence="2" id="KW-1185">Reference proteome</keyword>
<gene>
    <name evidence="1" type="ORF">GJ744_003323</name>
</gene>
<dbReference type="EMBL" id="JAACFV010000164">
    <property type="protein sequence ID" value="KAF7503740.1"/>
    <property type="molecule type" value="Genomic_DNA"/>
</dbReference>
<reference evidence="1" key="1">
    <citation type="submission" date="2020-02" db="EMBL/GenBank/DDBJ databases">
        <authorList>
            <person name="Palmer J.M."/>
        </authorList>
    </citation>
    <scope>NUCLEOTIDE SEQUENCE</scope>
    <source>
        <strain evidence="1">EPUS1.4</strain>
        <tissue evidence="1">Thallus</tissue>
    </source>
</reference>
<evidence type="ECO:0000313" key="2">
    <source>
        <dbReference type="Proteomes" id="UP000606974"/>
    </source>
</evidence>
<dbReference type="Proteomes" id="UP000606974">
    <property type="component" value="Unassembled WGS sequence"/>
</dbReference>
<organism evidence="1 2">
    <name type="scientific">Endocarpon pusillum</name>
    <dbReference type="NCBI Taxonomy" id="364733"/>
    <lineage>
        <taxon>Eukaryota</taxon>
        <taxon>Fungi</taxon>
        <taxon>Dikarya</taxon>
        <taxon>Ascomycota</taxon>
        <taxon>Pezizomycotina</taxon>
        <taxon>Eurotiomycetes</taxon>
        <taxon>Chaetothyriomycetidae</taxon>
        <taxon>Verrucariales</taxon>
        <taxon>Verrucariaceae</taxon>
        <taxon>Endocarpon</taxon>
    </lineage>
</organism>
<comment type="caution">
    <text evidence="1">The sequence shown here is derived from an EMBL/GenBank/DDBJ whole genome shotgun (WGS) entry which is preliminary data.</text>
</comment>
<evidence type="ECO:0000313" key="1">
    <source>
        <dbReference type="EMBL" id="KAF7503740.1"/>
    </source>
</evidence>
<dbReference type="AlphaFoldDB" id="A0A8H7DZW7"/>
<proteinExistence type="predicted"/>
<accession>A0A8H7DZW7</accession>
<protein>
    <submittedName>
        <fullName evidence="1">Uncharacterized protein</fullName>
    </submittedName>
</protein>